<dbReference type="InterPro" id="IPR017871">
    <property type="entry name" value="ABC_transporter-like_CS"/>
</dbReference>
<name>A0A7C8MAT8_9PLEO</name>
<comment type="similarity">
    <text evidence="3">Belongs to the ABC transporter superfamily. ABCF family. EF3 subfamily.</text>
</comment>
<dbReference type="Proteomes" id="UP000481861">
    <property type="component" value="Unassembled WGS sequence"/>
</dbReference>
<evidence type="ECO:0000313" key="17">
    <source>
        <dbReference type="Proteomes" id="UP000481861"/>
    </source>
</evidence>
<dbReference type="Pfam" id="PF00005">
    <property type="entry name" value="ABC_tran"/>
    <property type="match status" value="3"/>
</dbReference>
<evidence type="ECO:0000256" key="1">
    <source>
        <dbReference type="ARBA" id="ARBA00004496"/>
    </source>
</evidence>
<comment type="catalytic activity">
    <reaction evidence="12">
        <text>ATP + H2O = ADP + phosphate + H(+)</text>
        <dbReference type="Rhea" id="RHEA:13065"/>
        <dbReference type="ChEBI" id="CHEBI:15377"/>
        <dbReference type="ChEBI" id="CHEBI:15378"/>
        <dbReference type="ChEBI" id="CHEBI:30616"/>
        <dbReference type="ChEBI" id="CHEBI:43474"/>
        <dbReference type="ChEBI" id="CHEBI:456216"/>
    </reaction>
</comment>
<dbReference type="GO" id="GO:0016887">
    <property type="term" value="F:ATP hydrolysis activity"/>
    <property type="evidence" value="ECO:0007669"/>
    <property type="project" value="InterPro"/>
</dbReference>
<dbReference type="InterPro" id="IPR047036">
    <property type="entry name" value="EF3_4HB_sf"/>
</dbReference>
<evidence type="ECO:0000256" key="5">
    <source>
        <dbReference type="ARBA" id="ARBA00022737"/>
    </source>
</evidence>
<dbReference type="GO" id="GO:0003723">
    <property type="term" value="F:RNA binding"/>
    <property type="evidence" value="ECO:0007669"/>
    <property type="project" value="UniProtKB-KW"/>
</dbReference>
<comment type="caution">
    <text evidence="16">The sequence shown here is derived from an EMBL/GenBank/DDBJ whole genome shotgun (WGS) entry which is preliminary data.</text>
</comment>
<dbReference type="CDD" id="cd03221">
    <property type="entry name" value="ABCF_EF-3"/>
    <property type="match status" value="1"/>
</dbReference>
<dbReference type="Pfam" id="PF17947">
    <property type="entry name" value="4HB"/>
    <property type="match status" value="1"/>
</dbReference>
<dbReference type="Pfam" id="PF24987">
    <property type="entry name" value="HEAT_EF3_N"/>
    <property type="match status" value="1"/>
</dbReference>
<keyword evidence="17" id="KW-1185">Reference proteome</keyword>
<dbReference type="SMART" id="SM00382">
    <property type="entry name" value="AAA"/>
    <property type="match status" value="2"/>
</dbReference>
<evidence type="ECO:0000256" key="8">
    <source>
        <dbReference type="ARBA" id="ARBA00022801"/>
    </source>
</evidence>
<evidence type="ECO:0000256" key="14">
    <source>
        <dbReference type="SAM" id="MobiDB-lite"/>
    </source>
</evidence>
<dbReference type="InterPro" id="IPR011989">
    <property type="entry name" value="ARM-like"/>
</dbReference>
<evidence type="ECO:0000256" key="11">
    <source>
        <dbReference type="ARBA" id="ARBA00022917"/>
    </source>
</evidence>
<dbReference type="Gene3D" id="3.40.50.300">
    <property type="entry name" value="P-loop containing nucleotide triphosphate hydrolases"/>
    <property type="match status" value="2"/>
</dbReference>
<dbReference type="Gene3D" id="1.20.1390.20">
    <property type="match status" value="1"/>
</dbReference>
<evidence type="ECO:0000256" key="4">
    <source>
        <dbReference type="ARBA" id="ARBA00022490"/>
    </source>
</evidence>
<dbReference type="FunFam" id="3.40.50.300:FF:000193">
    <property type="entry name" value="Probable Elongation factor 3"/>
    <property type="match status" value="1"/>
</dbReference>
<dbReference type="FunFam" id="1.25.10.10:FF:000076">
    <property type="entry name" value="Elongation factor 3"/>
    <property type="match status" value="1"/>
</dbReference>
<feature type="repeat" description="HEAT" evidence="13">
    <location>
        <begin position="191"/>
        <end position="229"/>
    </location>
</feature>
<dbReference type="FunFam" id="2.40.50.990:FF:000001">
    <property type="entry name" value="Elongation factor 3"/>
    <property type="match status" value="1"/>
</dbReference>
<evidence type="ECO:0000256" key="10">
    <source>
        <dbReference type="ARBA" id="ARBA00022884"/>
    </source>
</evidence>
<dbReference type="InterPro" id="IPR040533">
    <property type="entry name" value="EF3_4HB"/>
</dbReference>
<keyword evidence="4" id="KW-0963">Cytoplasm</keyword>
<dbReference type="Gene3D" id="1.25.10.10">
    <property type="entry name" value="Leucine-rich Repeat Variant"/>
    <property type="match status" value="1"/>
</dbReference>
<evidence type="ECO:0000256" key="2">
    <source>
        <dbReference type="ARBA" id="ARBA00004815"/>
    </source>
</evidence>
<accession>A0A7C8MAT8</accession>
<keyword evidence="5" id="KW-0677">Repeat</keyword>
<comment type="pathway">
    <text evidence="2">Protein biosynthesis; polypeptide chain elongation.</text>
</comment>
<dbReference type="InterPro" id="IPR021133">
    <property type="entry name" value="HEAT_type_2"/>
</dbReference>
<dbReference type="PANTHER" id="PTHR19211:SF5">
    <property type="entry name" value="ELONGATION FACTOR 3A-RELATED"/>
    <property type="match status" value="1"/>
</dbReference>
<keyword evidence="8" id="KW-0378">Hydrolase</keyword>
<comment type="subcellular location">
    <subcellularLocation>
        <location evidence="1">Cytoplasm</location>
    </subcellularLocation>
</comment>
<dbReference type="PROSITE" id="PS00211">
    <property type="entry name" value="ABC_TRANSPORTER_1"/>
    <property type="match status" value="2"/>
</dbReference>
<dbReference type="InterPro" id="IPR003593">
    <property type="entry name" value="AAA+_ATPase"/>
</dbReference>
<proteinExistence type="inferred from homology"/>
<protein>
    <submittedName>
        <fullName evidence="16">Armadillo-type protein</fullName>
    </submittedName>
</protein>
<dbReference type="SUPFAM" id="SSF48371">
    <property type="entry name" value="ARM repeat"/>
    <property type="match status" value="1"/>
</dbReference>
<organism evidence="16 17">
    <name type="scientific">Massariosphaeria phaeospora</name>
    <dbReference type="NCBI Taxonomy" id="100035"/>
    <lineage>
        <taxon>Eukaryota</taxon>
        <taxon>Fungi</taxon>
        <taxon>Dikarya</taxon>
        <taxon>Ascomycota</taxon>
        <taxon>Pezizomycotina</taxon>
        <taxon>Dothideomycetes</taxon>
        <taxon>Pleosporomycetidae</taxon>
        <taxon>Pleosporales</taxon>
        <taxon>Pleosporales incertae sedis</taxon>
        <taxon>Massariosphaeria</taxon>
    </lineage>
</organism>
<dbReference type="GO" id="GO:0005737">
    <property type="term" value="C:cytoplasm"/>
    <property type="evidence" value="ECO:0007669"/>
    <property type="project" value="UniProtKB-SubCell"/>
</dbReference>
<reference evidence="16 17" key="1">
    <citation type="submission" date="2020-01" db="EMBL/GenBank/DDBJ databases">
        <authorList>
            <consortium name="DOE Joint Genome Institute"/>
            <person name="Haridas S."/>
            <person name="Albert R."/>
            <person name="Binder M."/>
            <person name="Bloem J."/>
            <person name="Labutti K."/>
            <person name="Salamov A."/>
            <person name="Andreopoulos B."/>
            <person name="Baker S.E."/>
            <person name="Barry K."/>
            <person name="Bills G."/>
            <person name="Bluhm B.H."/>
            <person name="Cannon C."/>
            <person name="Castanera R."/>
            <person name="Culley D.E."/>
            <person name="Daum C."/>
            <person name="Ezra D."/>
            <person name="Gonzalez J.B."/>
            <person name="Henrissat B."/>
            <person name="Kuo A."/>
            <person name="Liang C."/>
            <person name="Lipzen A."/>
            <person name="Lutzoni F."/>
            <person name="Magnuson J."/>
            <person name="Mondo S."/>
            <person name="Nolan M."/>
            <person name="Ohm R."/>
            <person name="Pangilinan J."/>
            <person name="Park H.-J.H."/>
            <person name="Ramirez L."/>
            <person name="Alfaro M."/>
            <person name="Sun H."/>
            <person name="Tritt A."/>
            <person name="Yoshinaga Y."/>
            <person name="Zwiers L.-H.L."/>
            <person name="Turgeon B.G."/>
            <person name="Goodwin S.B."/>
            <person name="Spatafora J.W."/>
            <person name="Crous P.W."/>
            <person name="Grigoriev I.V."/>
        </authorList>
    </citation>
    <scope>NUCLEOTIDE SEQUENCE [LARGE SCALE GENOMIC DNA]</scope>
    <source>
        <strain evidence="16 17">CBS 611.86</strain>
    </source>
</reference>
<dbReference type="InterPro" id="IPR047038">
    <property type="entry name" value="eEF3_chromodomain-like_sf"/>
</dbReference>
<dbReference type="EMBL" id="JAADJZ010000013">
    <property type="protein sequence ID" value="KAF2870703.1"/>
    <property type="molecule type" value="Genomic_DNA"/>
</dbReference>
<evidence type="ECO:0000256" key="13">
    <source>
        <dbReference type="PROSITE-ProRule" id="PRU00103"/>
    </source>
</evidence>
<feature type="region of interest" description="Disordered" evidence="14">
    <location>
        <begin position="999"/>
        <end position="1068"/>
    </location>
</feature>
<dbReference type="UniPathway" id="UPA00345"/>
<dbReference type="InterPro" id="IPR003439">
    <property type="entry name" value="ABC_transporter-like_ATP-bd"/>
</dbReference>
<dbReference type="Pfam" id="PF24984">
    <property type="entry name" value="HEAT_EF3_GNC1"/>
    <property type="match status" value="1"/>
</dbReference>
<dbReference type="GO" id="GO:0003746">
    <property type="term" value="F:translation elongation factor activity"/>
    <property type="evidence" value="ECO:0007669"/>
    <property type="project" value="UniProtKB-KW"/>
</dbReference>
<keyword evidence="10" id="KW-0694">RNA-binding</keyword>
<evidence type="ECO:0000256" key="3">
    <source>
        <dbReference type="ARBA" id="ARBA00011054"/>
    </source>
</evidence>
<gene>
    <name evidence="16" type="ORF">BDV95DRAFT_545729</name>
</gene>
<dbReference type="SUPFAM" id="SSF52540">
    <property type="entry name" value="P-loop containing nucleoside triphosphate hydrolases"/>
    <property type="match status" value="2"/>
</dbReference>
<keyword evidence="9" id="KW-0067">ATP-binding</keyword>
<dbReference type="PANTHER" id="PTHR19211">
    <property type="entry name" value="ATP-BINDING TRANSPORT PROTEIN-RELATED"/>
    <property type="match status" value="1"/>
</dbReference>
<evidence type="ECO:0000256" key="6">
    <source>
        <dbReference type="ARBA" id="ARBA00022741"/>
    </source>
</evidence>
<dbReference type="AlphaFoldDB" id="A0A7C8MAT8"/>
<dbReference type="InterPro" id="IPR050611">
    <property type="entry name" value="ABCF"/>
</dbReference>
<dbReference type="PROSITE" id="PS50077">
    <property type="entry name" value="HEAT_REPEAT"/>
    <property type="match status" value="1"/>
</dbReference>
<feature type="domain" description="ABC transporter" evidence="15">
    <location>
        <begin position="446"/>
        <end position="666"/>
    </location>
</feature>
<dbReference type="OrthoDB" id="2110130at2759"/>
<evidence type="ECO:0000256" key="7">
    <source>
        <dbReference type="ARBA" id="ARBA00022768"/>
    </source>
</evidence>
<evidence type="ECO:0000313" key="16">
    <source>
        <dbReference type="EMBL" id="KAF2870703.1"/>
    </source>
</evidence>
<dbReference type="PROSITE" id="PS50893">
    <property type="entry name" value="ABC_TRANSPORTER_2"/>
    <property type="match status" value="2"/>
</dbReference>
<dbReference type="Gene3D" id="2.40.50.990">
    <property type="match status" value="1"/>
</dbReference>
<evidence type="ECO:0000256" key="12">
    <source>
        <dbReference type="ARBA" id="ARBA00049360"/>
    </source>
</evidence>
<dbReference type="GO" id="GO:0005524">
    <property type="term" value="F:ATP binding"/>
    <property type="evidence" value="ECO:0007669"/>
    <property type="project" value="UniProtKB-KW"/>
</dbReference>
<dbReference type="InterPro" id="IPR016024">
    <property type="entry name" value="ARM-type_fold"/>
</dbReference>
<feature type="domain" description="ABC transporter" evidence="15">
    <location>
        <begin position="692"/>
        <end position="1018"/>
    </location>
</feature>
<evidence type="ECO:0000256" key="9">
    <source>
        <dbReference type="ARBA" id="ARBA00022840"/>
    </source>
</evidence>
<evidence type="ECO:0000259" key="15">
    <source>
        <dbReference type="PROSITE" id="PS50893"/>
    </source>
</evidence>
<sequence length="1068" mass="118099">MAPAATDAAPHNAKTVKSENSKSLKVLEELLGKLTISKAQDEIQAAALDLATFINGDIEEGDAPTKAVELLKKQLGNKKDAVARERALDAIRAIAQHSTVSPSVEPYLVSLLPNTLAAVGDKMSGVKVAAQTASEAIVESANPNAVKAIIPHIIHSLESAQKWPEKMADLKCIELLCKSAPAQLAFRVPDLIPVISGAMWDTKPEVKKTAYATMEKICSLISNKDIERFIPELIKCIAKPENVPETVHLLGATTFVTDVHEPTLAIMVPLLERGLVERETAIKRKAAVIVDNMCKLVEDPQIVASFLPKLMPALEKNHDTLADPEAREKTRQGLDTLTRVGAVKDGKIPEISKISDVATVAANLKAVLPSKVKVDERFEPIVNYIGAIGGQLVDEKDHEPLSWQHNTGPFIAVLAGDHESKGIAEALRMKSIPGAVAEGEAEADEEEGEDLCNCTFNLAYGAKILLNQTHLRLKRGQRYGLLGPNGSGKTTLMRAINNEQVEGFPKQNEVKTVYVEHDLDSADTEQTVIDWTLKKLNSVGIEKPQSEVEATLNEFGFNDEQLANPITSLSGGWKMKLALARAVFEEPDILLLDEPTNHMDVKNVKWLEDYLTTSPCTSIVISHDSKFLDNVIQHVIHYERYKLKRYRGNLSNFVKRVPSARSYHELSASDMEFRFPEPGFLEGVKTKAKAIVRVTNMTFQYPGTSRPQIQDITFQCSLGSRIAVIGPNGAGKSTLVNVLTGELIPTSGDVYQHENIRIAYIKQHAFAHIDHHLDSTPSEYIQWRFQTGEDRETMDRANKIVTEEDEKAMDKIYKIEGTQRRVIGINSRRKFKNSYEYECSFALGENVGLKNEKWTPMMTADNAWIPRGEIIVTHSKMVADVDQKEALASGQFRPLVRKEIEAHCANFGLDAELVSHSRMRGLSGGQRVKVVLAACSWQRPHLIVLDEPTNYLDRDSLGALSKALKAFEGGVIIITHSVEFTKHITEEVWAVVDGKMTPSGHNWVQGQGSGARLTDKGDDEEEKFDAMGNKIAGATKKKKLSASEARKKKKDRMARRKRGEEVFTDEED</sequence>
<dbReference type="InterPro" id="IPR027417">
    <property type="entry name" value="P-loop_NTPase"/>
</dbReference>
<keyword evidence="11" id="KW-0648">Protein biosynthesis</keyword>
<keyword evidence="7" id="KW-0251">Elongation factor</keyword>
<keyword evidence="6" id="KW-0547">Nucleotide-binding</keyword>
<feature type="compositionally biased region" description="Basic residues" evidence="14">
    <location>
        <begin position="1035"/>
        <end position="1057"/>
    </location>
</feature>